<dbReference type="Pfam" id="PF00001">
    <property type="entry name" value="7tm_1"/>
    <property type="match status" value="1"/>
</dbReference>
<feature type="transmembrane region" description="Helical" evidence="11">
    <location>
        <begin position="375"/>
        <end position="394"/>
    </location>
</feature>
<keyword evidence="6 11" id="KW-0472">Membrane</keyword>
<dbReference type="GO" id="GO:0043410">
    <property type="term" value="P:positive regulation of MAPK cascade"/>
    <property type="evidence" value="ECO:0007669"/>
    <property type="project" value="TreeGrafter"/>
</dbReference>
<dbReference type="AlphaFoldDB" id="A0A813Z7W8"/>
<keyword evidence="2" id="KW-1003">Cell membrane</keyword>
<evidence type="ECO:0000256" key="1">
    <source>
        <dbReference type="ARBA" id="ARBA00004651"/>
    </source>
</evidence>
<feature type="transmembrane region" description="Helical" evidence="11">
    <location>
        <begin position="139"/>
        <end position="160"/>
    </location>
</feature>
<dbReference type="GO" id="GO:0004993">
    <property type="term" value="F:G protein-coupled serotonin receptor activity"/>
    <property type="evidence" value="ECO:0007669"/>
    <property type="project" value="UniProtKB-ARBA"/>
</dbReference>
<dbReference type="Gene3D" id="1.20.1070.10">
    <property type="entry name" value="Rhodopsin 7-helix transmembrane proteins"/>
    <property type="match status" value="1"/>
</dbReference>
<dbReference type="PANTHER" id="PTHR24248:SF199">
    <property type="entry name" value="IP13425P-RELATED"/>
    <property type="match status" value="1"/>
</dbReference>
<comment type="caution">
    <text evidence="13">The sequence shown here is derived from an EMBL/GenBank/DDBJ whole genome shotgun (WGS) entry which is preliminary data.</text>
</comment>
<feature type="transmembrane region" description="Helical" evidence="11">
    <location>
        <begin position="338"/>
        <end position="363"/>
    </location>
</feature>
<dbReference type="PRINTS" id="PR00237">
    <property type="entry name" value="GPCRRHODOPSN"/>
</dbReference>
<dbReference type="SMART" id="SM01381">
    <property type="entry name" value="7TM_GPCR_Srsx"/>
    <property type="match status" value="1"/>
</dbReference>
<evidence type="ECO:0000259" key="12">
    <source>
        <dbReference type="PROSITE" id="PS50262"/>
    </source>
</evidence>
<feature type="transmembrane region" description="Helical" evidence="11">
    <location>
        <begin position="61"/>
        <end position="86"/>
    </location>
</feature>
<dbReference type="InterPro" id="IPR000276">
    <property type="entry name" value="GPCR_Rhodpsn"/>
</dbReference>
<keyword evidence="14" id="KW-1185">Reference proteome</keyword>
<proteinExistence type="inferred from homology"/>
<keyword evidence="8 10" id="KW-0675">Receptor</keyword>
<feature type="transmembrane region" description="Helical" evidence="11">
    <location>
        <begin position="98"/>
        <end position="119"/>
    </location>
</feature>
<evidence type="ECO:0000256" key="7">
    <source>
        <dbReference type="ARBA" id="ARBA00023157"/>
    </source>
</evidence>
<dbReference type="OrthoDB" id="5955450at2759"/>
<evidence type="ECO:0000256" key="11">
    <source>
        <dbReference type="SAM" id="Phobius"/>
    </source>
</evidence>
<evidence type="ECO:0000256" key="5">
    <source>
        <dbReference type="ARBA" id="ARBA00023040"/>
    </source>
</evidence>
<evidence type="ECO:0000256" key="8">
    <source>
        <dbReference type="ARBA" id="ARBA00023170"/>
    </source>
</evidence>
<dbReference type="PROSITE" id="PS00237">
    <property type="entry name" value="G_PROTEIN_RECEP_F1_1"/>
    <property type="match status" value="1"/>
</dbReference>
<organism evidence="13 14">
    <name type="scientific">Brachionus calyciflorus</name>
    <dbReference type="NCBI Taxonomy" id="104777"/>
    <lineage>
        <taxon>Eukaryota</taxon>
        <taxon>Metazoa</taxon>
        <taxon>Spiralia</taxon>
        <taxon>Gnathifera</taxon>
        <taxon>Rotifera</taxon>
        <taxon>Eurotatoria</taxon>
        <taxon>Monogononta</taxon>
        <taxon>Pseudotrocha</taxon>
        <taxon>Ploima</taxon>
        <taxon>Brachionidae</taxon>
        <taxon>Brachionus</taxon>
    </lineage>
</organism>
<dbReference type="Proteomes" id="UP000663879">
    <property type="component" value="Unassembled WGS sequence"/>
</dbReference>
<keyword evidence="7" id="KW-1015">Disulfide bond</keyword>
<keyword evidence="5 10" id="KW-0297">G-protein coupled receptor</keyword>
<keyword evidence="3 10" id="KW-0812">Transmembrane</keyword>
<keyword evidence="4 11" id="KW-1133">Transmembrane helix</keyword>
<accession>A0A813Z7W8</accession>
<comment type="similarity">
    <text evidence="10">Belongs to the G-protein coupled receptor 1 family.</text>
</comment>
<feature type="transmembrane region" description="Helical" evidence="11">
    <location>
        <begin position="180"/>
        <end position="201"/>
    </location>
</feature>
<comment type="subcellular location">
    <subcellularLocation>
        <location evidence="1">Cell membrane</location>
        <topology evidence="1">Multi-pass membrane protein</topology>
    </subcellularLocation>
</comment>
<dbReference type="InterPro" id="IPR017452">
    <property type="entry name" value="GPCR_Rhodpsn_7TM"/>
</dbReference>
<feature type="transmembrane region" description="Helical" evidence="11">
    <location>
        <begin position="20"/>
        <end position="49"/>
    </location>
</feature>
<keyword evidence="9 10" id="KW-0807">Transducer</keyword>
<evidence type="ECO:0000313" key="13">
    <source>
        <dbReference type="EMBL" id="CAF0894709.1"/>
    </source>
</evidence>
<dbReference type="GO" id="GO:0071880">
    <property type="term" value="P:adenylate cyclase-activating adrenergic receptor signaling pathway"/>
    <property type="evidence" value="ECO:0007669"/>
    <property type="project" value="TreeGrafter"/>
</dbReference>
<protein>
    <recommendedName>
        <fullName evidence="12">G-protein coupled receptors family 1 profile domain-containing protein</fullName>
    </recommendedName>
</protein>
<feature type="domain" description="G-protein coupled receptors family 1 profile" evidence="12">
    <location>
        <begin position="40"/>
        <end position="391"/>
    </location>
</feature>
<evidence type="ECO:0000256" key="6">
    <source>
        <dbReference type="ARBA" id="ARBA00023136"/>
    </source>
</evidence>
<evidence type="ECO:0000256" key="9">
    <source>
        <dbReference type="ARBA" id="ARBA00023224"/>
    </source>
</evidence>
<reference evidence="13" key="1">
    <citation type="submission" date="2021-02" db="EMBL/GenBank/DDBJ databases">
        <authorList>
            <person name="Nowell W R."/>
        </authorList>
    </citation>
    <scope>NUCLEOTIDE SEQUENCE</scope>
    <source>
        <strain evidence="13">Ploen Becks lab</strain>
    </source>
</reference>
<evidence type="ECO:0000256" key="4">
    <source>
        <dbReference type="ARBA" id="ARBA00022989"/>
    </source>
</evidence>
<evidence type="ECO:0000313" key="14">
    <source>
        <dbReference type="Proteomes" id="UP000663879"/>
    </source>
</evidence>
<dbReference type="PROSITE" id="PS50262">
    <property type="entry name" value="G_PROTEIN_RECEP_F1_2"/>
    <property type="match status" value="1"/>
</dbReference>
<dbReference type="SUPFAM" id="SSF81321">
    <property type="entry name" value="Family A G protein-coupled receptor-like"/>
    <property type="match status" value="1"/>
</dbReference>
<gene>
    <name evidence="13" type="ORF">OXX778_LOCUS11092</name>
</gene>
<evidence type="ECO:0000256" key="10">
    <source>
        <dbReference type="RuleBase" id="RU000688"/>
    </source>
</evidence>
<dbReference type="PANTHER" id="PTHR24248">
    <property type="entry name" value="ADRENERGIC RECEPTOR-RELATED G-PROTEIN COUPLED RECEPTOR"/>
    <property type="match status" value="1"/>
</dbReference>
<dbReference type="CDD" id="cd15061">
    <property type="entry name" value="7tmA_tyramine_R-like"/>
    <property type="match status" value="1"/>
</dbReference>
<dbReference type="GO" id="GO:0005886">
    <property type="term" value="C:plasma membrane"/>
    <property type="evidence" value="ECO:0007669"/>
    <property type="project" value="UniProtKB-SubCell"/>
</dbReference>
<sequence>MNVTNINETSNNFQDEKLSLYYIVSMLFVLSSIVLTTLIGNFLVITAILTTKSLKTVTNSFILSLAVADTLVAIFVLPLSIYMVIFNKWIFGDLICHLWISCDVGLCTASILNLCCISLDRYFAITRPLKYSRQRSPKLAKIMIAFVWIFSFAITCPPILGWKDPFRKENECTLHLRLSYRIYSSLGSFYLPCIIMIFVYIRIFKVIHNREKYLKNSNNFSFFNKEKRKKKLNNSDDKNTEKIVQNIFKKIRHNSNSNTNEFNKKESTISLLNFKSKNSLTKITSENNLVGEKLAGEAASPHKGSSLGSFKTQENVKRLKNGNQEQMRLIKESKAAKTLAIVVGGFIVSWFPFFIMYVLEAILPLGTISKAWVDWITWLGYVNSAINPFIYAFCSKQFRMAFYRISLGSLKTSSQTSSIKYVNNFLASNNTNNNLYVNKQNQSNGYFSNSNQSFPMLVGNYYHQKNRNGRNSENF</sequence>
<evidence type="ECO:0000256" key="3">
    <source>
        <dbReference type="ARBA" id="ARBA00022692"/>
    </source>
</evidence>
<name>A0A813Z7W8_9BILA</name>
<dbReference type="EMBL" id="CAJNOC010001837">
    <property type="protein sequence ID" value="CAF0894709.1"/>
    <property type="molecule type" value="Genomic_DNA"/>
</dbReference>
<evidence type="ECO:0000256" key="2">
    <source>
        <dbReference type="ARBA" id="ARBA00022475"/>
    </source>
</evidence>